<dbReference type="EC" id="3.5.4.4" evidence="3"/>
<dbReference type="EMBL" id="JAKILB010000001">
    <property type="protein sequence ID" value="MCL1137191.1"/>
    <property type="molecule type" value="Genomic_DNA"/>
</dbReference>
<dbReference type="RefSeq" id="WP_248948131.1">
    <property type="nucleotide sequence ID" value="NZ_JAKILB010000001.1"/>
</dbReference>
<organism evidence="8 9">
    <name type="scientific">Shewanella pneumatophori</name>
    <dbReference type="NCBI Taxonomy" id="314092"/>
    <lineage>
        <taxon>Bacteria</taxon>
        <taxon>Pseudomonadati</taxon>
        <taxon>Pseudomonadota</taxon>
        <taxon>Gammaproteobacteria</taxon>
        <taxon>Alteromonadales</taxon>
        <taxon>Shewanellaceae</taxon>
        <taxon>Shewanella</taxon>
    </lineage>
</organism>
<dbReference type="Gene3D" id="3.20.20.140">
    <property type="entry name" value="Metal-dependent hydrolases"/>
    <property type="match status" value="2"/>
</dbReference>
<dbReference type="GO" id="GO:0046103">
    <property type="term" value="P:inosine biosynthetic process"/>
    <property type="evidence" value="ECO:0007669"/>
    <property type="project" value="TreeGrafter"/>
</dbReference>
<proteinExistence type="inferred from homology"/>
<dbReference type="Proteomes" id="UP001139293">
    <property type="component" value="Unassembled WGS sequence"/>
</dbReference>
<dbReference type="GO" id="GO:0005829">
    <property type="term" value="C:cytosol"/>
    <property type="evidence" value="ECO:0007669"/>
    <property type="project" value="TreeGrafter"/>
</dbReference>
<evidence type="ECO:0000256" key="4">
    <source>
        <dbReference type="ARBA" id="ARBA00022723"/>
    </source>
</evidence>
<gene>
    <name evidence="8" type="ORF">L2740_01205</name>
</gene>
<evidence type="ECO:0000256" key="5">
    <source>
        <dbReference type="ARBA" id="ARBA00022801"/>
    </source>
</evidence>
<feature type="domain" description="Adenosine deaminase" evidence="7">
    <location>
        <begin position="695"/>
        <end position="766"/>
    </location>
</feature>
<comment type="cofactor">
    <cofactor evidence="1">
        <name>Zn(2+)</name>
        <dbReference type="ChEBI" id="CHEBI:29105"/>
    </cofactor>
</comment>
<comment type="similarity">
    <text evidence="2">Belongs to the metallo-dependent hydrolases superfamily. Adenosine and AMP deaminases family.</text>
</comment>
<keyword evidence="5" id="KW-0378">Hydrolase</keyword>
<dbReference type="PANTHER" id="PTHR11409:SF43">
    <property type="entry name" value="ADENOSINE DEAMINASE"/>
    <property type="match status" value="1"/>
</dbReference>
<dbReference type="SUPFAM" id="SSF51556">
    <property type="entry name" value="Metallo-dependent hydrolases"/>
    <property type="match status" value="1"/>
</dbReference>
<evidence type="ECO:0000256" key="2">
    <source>
        <dbReference type="ARBA" id="ARBA00006676"/>
    </source>
</evidence>
<evidence type="ECO:0000313" key="8">
    <source>
        <dbReference type="EMBL" id="MCL1137191.1"/>
    </source>
</evidence>
<keyword evidence="4" id="KW-0479">Metal-binding</keyword>
<reference evidence="8" key="1">
    <citation type="submission" date="2022-01" db="EMBL/GenBank/DDBJ databases">
        <title>Whole genome-based taxonomy of the Shewanellaceae.</title>
        <authorList>
            <person name="Martin-Rodriguez A.J."/>
        </authorList>
    </citation>
    <scope>NUCLEOTIDE SEQUENCE</scope>
    <source>
        <strain evidence="8">KCTC 23973</strain>
    </source>
</reference>
<dbReference type="InterPro" id="IPR032466">
    <property type="entry name" value="Metal_Hydrolase"/>
</dbReference>
<feature type="domain" description="Adenosine deaminase" evidence="7">
    <location>
        <begin position="405"/>
        <end position="526"/>
    </location>
</feature>
<evidence type="ECO:0000256" key="1">
    <source>
        <dbReference type="ARBA" id="ARBA00001947"/>
    </source>
</evidence>
<dbReference type="InterPro" id="IPR006330">
    <property type="entry name" value="Ado/ade_deaminase"/>
</dbReference>
<evidence type="ECO:0000256" key="6">
    <source>
        <dbReference type="ARBA" id="ARBA00022833"/>
    </source>
</evidence>
<dbReference type="PANTHER" id="PTHR11409">
    <property type="entry name" value="ADENOSINE DEAMINASE"/>
    <property type="match status" value="1"/>
</dbReference>
<dbReference type="InterPro" id="IPR001365">
    <property type="entry name" value="A_deaminase_dom"/>
</dbReference>
<dbReference type="GO" id="GO:0004000">
    <property type="term" value="F:adenosine deaminase activity"/>
    <property type="evidence" value="ECO:0007669"/>
    <property type="project" value="UniProtKB-ARBA"/>
</dbReference>
<keyword evidence="9" id="KW-1185">Reference proteome</keyword>
<name>A0A9X2CEX2_9GAMM</name>
<keyword evidence="6" id="KW-0862">Zinc</keyword>
<protein>
    <recommendedName>
        <fullName evidence="3">adenosine deaminase</fullName>
        <ecNumber evidence="3">3.5.4.4</ecNumber>
    </recommendedName>
</protein>
<evidence type="ECO:0000256" key="3">
    <source>
        <dbReference type="ARBA" id="ARBA00012784"/>
    </source>
</evidence>
<dbReference type="GO" id="GO:0046872">
    <property type="term" value="F:metal ion binding"/>
    <property type="evidence" value="ECO:0007669"/>
    <property type="project" value="UniProtKB-KW"/>
</dbReference>
<sequence>MRGEDGVREFLISSFDRVKTRYLHCGYAKELYVSSGLFEEWQTIITEVPPLLFLSYSLLKQHGCPNFIGKLELKNYVEKHMKGQIGHSILPSIIDNRLDDVISRNKLDDLHIHLNGTTEIELLWRTALERPHAFSNAIKPAHDNTLVKELYGLEELDFTQNELLVRLRVAKMLRSVLLDCAVNDKEVNQQTLKDINQRAEFDRLYSPFNKGEEDRFAQIDNDCSIDVFTNHMGSKLITPLVKESLLLIKLFSHLEKSKSENFAQLFYYYLLIKCQLMRLVVQQTQFYGFDQFQKITVNEIRSDVERDYEARFSQVANDNAQSIERLEGRFAPNKKLVANKERLISILQGYSRYKAGFSDKDNTSGKNIVELLKADKNYKGRLQLSLIAHFIKQQDKRAAKLSSMKEDEVGLHNLGWCCRHYQLRNDVEKTRRALMALHQRYTDLPEYLKGFDAAANELDAGADVFAPVFRRLRNDGYHNFTFHAGEDYVHLLSGIRTVDEALRFLDLNHGNRIGHGTAVGIDPELWRDRIGKRVVMKQGERLDDLVFAYHILKKADCSGKVLNLLESGIRELTNKIYCVAPALEQKAAPTQLFSFEYITPEDLHEAWKLRYLDPILAFDLKSKCSHTIRSEIIDEILKIKELRAVKPRAFKLFERYHGIHDVNFIRKYNELVEVDIDTCPVEQVFTKDILRILQKSILQKISKKQMAIESLPTSNLRISFYESYSEHHIFNWLGVGDEEGMEVPVVLGSDDPGIFSTNLRNEYAHVLIELDKRLPPMEAIAKLEQIVKNGKIWRFENQF</sequence>
<comment type="caution">
    <text evidence="8">The sequence shown here is derived from an EMBL/GenBank/DDBJ whole genome shotgun (WGS) entry which is preliminary data.</text>
</comment>
<dbReference type="Pfam" id="PF00962">
    <property type="entry name" value="A_deaminase"/>
    <property type="match status" value="2"/>
</dbReference>
<evidence type="ECO:0000313" key="9">
    <source>
        <dbReference type="Proteomes" id="UP001139293"/>
    </source>
</evidence>
<dbReference type="GO" id="GO:0006154">
    <property type="term" value="P:adenosine catabolic process"/>
    <property type="evidence" value="ECO:0007669"/>
    <property type="project" value="TreeGrafter"/>
</dbReference>
<dbReference type="AlphaFoldDB" id="A0A9X2CEX2"/>
<accession>A0A9X2CEX2</accession>
<dbReference type="GO" id="GO:0043103">
    <property type="term" value="P:hypoxanthine salvage"/>
    <property type="evidence" value="ECO:0007669"/>
    <property type="project" value="TreeGrafter"/>
</dbReference>
<evidence type="ECO:0000259" key="7">
    <source>
        <dbReference type="Pfam" id="PF00962"/>
    </source>
</evidence>